<keyword evidence="9" id="KW-1185">Reference proteome</keyword>
<dbReference type="Gene3D" id="3.30.1370.100">
    <property type="entry name" value="MutL, C-terminal domain, regulatory subdomain"/>
    <property type="match status" value="1"/>
</dbReference>
<evidence type="ECO:0000313" key="8">
    <source>
        <dbReference type="EMBL" id="MBL0424437.1"/>
    </source>
</evidence>
<protein>
    <recommendedName>
        <fullName evidence="2 5">DNA mismatch repair protein MutL</fullName>
    </recommendedName>
</protein>
<dbReference type="RefSeq" id="WP_201687664.1">
    <property type="nucleotide sequence ID" value="NZ_JAEQND010000002.1"/>
</dbReference>
<dbReference type="InterPro" id="IPR013507">
    <property type="entry name" value="DNA_mismatch_S5_2-like"/>
</dbReference>
<dbReference type="EMBL" id="JAEQND010000002">
    <property type="protein sequence ID" value="MBL0424437.1"/>
    <property type="molecule type" value="Genomic_DNA"/>
</dbReference>
<evidence type="ECO:0000256" key="2">
    <source>
        <dbReference type="ARBA" id="ARBA00021975"/>
    </source>
</evidence>
<dbReference type="Pfam" id="PF13589">
    <property type="entry name" value="HATPase_c_3"/>
    <property type="match status" value="1"/>
</dbReference>
<dbReference type="InterPro" id="IPR038973">
    <property type="entry name" value="MutL/Mlh/Pms-like"/>
</dbReference>
<dbReference type="InterPro" id="IPR014790">
    <property type="entry name" value="MutL_C"/>
</dbReference>
<proteinExistence type="inferred from homology"/>
<dbReference type="PANTHER" id="PTHR10073">
    <property type="entry name" value="DNA MISMATCH REPAIR PROTEIN MLH, PMS, MUTL"/>
    <property type="match status" value="1"/>
</dbReference>
<reference evidence="8 9" key="1">
    <citation type="journal article" date="2017" name="Int. J. Syst. Evol. Microbiol.">
        <title>Ramlibacter alkalitolerans sp. nov., alkali-tolerant bacterium isolated from soil of ginseng.</title>
        <authorList>
            <person name="Lee D.H."/>
            <person name="Cha C.J."/>
        </authorList>
    </citation>
    <scope>NUCLEOTIDE SEQUENCE [LARGE SCALE GENOMIC DNA]</scope>
    <source>
        <strain evidence="8 9">KACC 19305</strain>
    </source>
</reference>
<dbReference type="InterPro" id="IPR042120">
    <property type="entry name" value="MutL_C_dimsub"/>
</dbReference>
<dbReference type="InterPro" id="IPR002099">
    <property type="entry name" value="MutL/Mlh/PMS"/>
</dbReference>
<dbReference type="HAMAP" id="MF_00149">
    <property type="entry name" value="DNA_mis_repair"/>
    <property type="match status" value="1"/>
</dbReference>
<evidence type="ECO:0000256" key="1">
    <source>
        <dbReference type="ARBA" id="ARBA00006082"/>
    </source>
</evidence>
<dbReference type="InterPro" id="IPR037198">
    <property type="entry name" value="MutL_C_sf"/>
</dbReference>
<dbReference type="Gene3D" id="3.30.1540.20">
    <property type="entry name" value="MutL, C-terminal domain, dimerisation subdomain"/>
    <property type="match status" value="1"/>
</dbReference>
<keyword evidence="8" id="KW-0255">Endonuclease</keyword>
<dbReference type="NCBIfam" id="TIGR00585">
    <property type="entry name" value="mutl"/>
    <property type="match status" value="1"/>
</dbReference>
<comment type="function">
    <text evidence="5">This protein is involved in the repair of mismatches in DNA. It is required for dam-dependent methyl-directed DNA mismatch repair. May act as a 'molecular matchmaker', a protein that promotes the formation of a stable complex between two or more DNA-binding proteins in an ATP-dependent manner without itself being part of a final effector complex.</text>
</comment>
<dbReference type="Gene3D" id="3.30.230.10">
    <property type="match status" value="1"/>
</dbReference>
<evidence type="ECO:0000256" key="5">
    <source>
        <dbReference type="HAMAP-Rule" id="MF_00149"/>
    </source>
</evidence>
<feature type="domain" description="DNA mismatch repair protein S5" evidence="7">
    <location>
        <begin position="214"/>
        <end position="332"/>
    </location>
</feature>
<keyword evidence="8" id="KW-0378">Hydrolase</keyword>
<dbReference type="InterPro" id="IPR014721">
    <property type="entry name" value="Ribsml_uS5_D2-typ_fold_subgr"/>
</dbReference>
<gene>
    <name evidence="5 8" type="primary">mutL</name>
    <name evidence="8" type="ORF">JI746_04880</name>
</gene>
<sequence>MSAVLSPAPRRPIRELPDELVSQIAAGEVVERPASVVRELVDNALDAGATQVTVRLLAGGVRLISIEDDGCGIAREELPLALRRHATSKIGSLSDLESVATMGFRGEALAAIASVSELHLLSRTAGQASAFLLDASSGELRPAARATGTTVEVKELFFSTPARRKFLKSDATEFAHCLEAVRRHALARPDVGFAVWHEGKLSEQWRAATREQRLADVLGEDFLADSVAIDFAAGPLRVRGRAGIPDAARSRADWQFAYVNGRYVRDKVITHAARSAYEDLLHGQRQPVYALHLEIDPARVDVNVHPTKIEVRFRDSREVHQAVRRAMESALSAPRAAAVSTQAALAPSAGEAAPAPLPAWRQPGIAFVPQAGERVTDLGALWGRPEAAPVGWGDEGTPAIGERSEAGVPFGHHQPTNPDPAPDWPLGKAIAQLHGIYILAENAHGLIVVDMHAAHERIVYERLKAQMDAQAIRSQPLLIPATFAATPAEVATAQACQDTLETLGLQVTPFTPKTLAVRAVPATLAQGDAVELTRGVLAELAQHDASSVVERARNELLATMACHGAVRANRRLTLEEMNALLRQMEATERSDQCNHGRPTWRQLTLRELDALFLRGR</sequence>
<dbReference type="CDD" id="cd16926">
    <property type="entry name" value="HATPase_MutL-MLH-PMS-like"/>
    <property type="match status" value="1"/>
</dbReference>
<dbReference type="SUPFAM" id="SSF55874">
    <property type="entry name" value="ATPase domain of HSP90 chaperone/DNA topoisomerase II/histidine kinase"/>
    <property type="match status" value="1"/>
</dbReference>
<dbReference type="InterPro" id="IPR020568">
    <property type="entry name" value="Ribosomal_Su5_D2-typ_SF"/>
</dbReference>
<comment type="caution">
    <text evidence="8">The sequence shown here is derived from an EMBL/GenBank/DDBJ whole genome shotgun (WGS) entry which is preliminary data.</text>
</comment>
<keyword evidence="4 5" id="KW-0234">DNA repair</keyword>
<dbReference type="Pfam" id="PF08676">
    <property type="entry name" value="MutL_C"/>
    <property type="match status" value="1"/>
</dbReference>
<dbReference type="SUPFAM" id="SSF54211">
    <property type="entry name" value="Ribosomal protein S5 domain 2-like"/>
    <property type="match status" value="1"/>
</dbReference>
<evidence type="ECO:0000256" key="3">
    <source>
        <dbReference type="ARBA" id="ARBA00022763"/>
    </source>
</evidence>
<accession>A0ABS1JJM7</accession>
<comment type="similarity">
    <text evidence="1 5">Belongs to the DNA mismatch repair MutL/HexB family.</text>
</comment>
<dbReference type="InterPro" id="IPR042121">
    <property type="entry name" value="MutL_C_regsub"/>
</dbReference>
<dbReference type="SMART" id="SM01340">
    <property type="entry name" value="DNA_mis_repair"/>
    <property type="match status" value="1"/>
</dbReference>
<dbReference type="CDD" id="cd03482">
    <property type="entry name" value="MutL_Trans_MutL"/>
    <property type="match status" value="1"/>
</dbReference>
<dbReference type="Pfam" id="PF01119">
    <property type="entry name" value="DNA_mis_repair"/>
    <property type="match status" value="1"/>
</dbReference>
<evidence type="ECO:0000259" key="7">
    <source>
        <dbReference type="SMART" id="SM01340"/>
    </source>
</evidence>
<feature type="domain" description="MutL C-terminal dimerisation" evidence="6">
    <location>
        <begin position="429"/>
        <end position="572"/>
    </location>
</feature>
<dbReference type="InterPro" id="IPR014762">
    <property type="entry name" value="DNA_mismatch_repair_CS"/>
</dbReference>
<dbReference type="Gene3D" id="3.30.565.10">
    <property type="entry name" value="Histidine kinase-like ATPase, C-terminal domain"/>
    <property type="match status" value="1"/>
</dbReference>
<organism evidence="8 9">
    <name type="scientific">Ramlibacter alkalitolerans</name>
    <dbReference type="NCBI Taxonomy" id="2039631"/>
    <lineage>
        <taxon>Bacteria</taxon>
        <taxon>Pseudomonadati</taxon>
        <taxon>Pseudomonadota</taxon>
        <taxon>Betaproteobacteria</taxon>
        <taxon>Burkholderiales</taxon>
        <taxon>Comamonadaceae</taxon>
        <taxon>Ramlibacter</taxon>
    </lineage>
</organism>
<dbReference type="SUPFAM" id="SSF118116">
    <property type="entry name" value="DNA mismatch repair protein MutL"/>
    <property type="match status" value="1"/>
</dbReference>
<keyword evidence="3 5" id="KW-0227">DNA damage</keyword>
<dbReference type="InterPro" id="IPR020667">
    <property type="entry name" value="DNA_mismatch_repair_MutL"/>
</dbReference>
<dbReference type="PANTHER" id="PTHR10073:SF12">
    <property type="entry name" value="DNA MISMATCH REPAIR PROTEIN MLH1"/>
    <property type="match status" value="1"/>
</dbReference>
<keyword evidence="8" id="KW-0540">Nuclease</keyword>
<dbReference type="Proteomes" id="UP000622707">
    <property type="component" value="Unassembled WGS sequence"/>
</dbReference>
<evidence type="ECO:0000259" key="6">
    <source>
        <dbReference type="SMART" id="SM00853"/>
    </source>
</evidence>
<evidence type="ECO:0000256" key="4">
    <source>
        <dbReference type="ARBA" id="ARBA00023204"/>
    </source>
</evidence>
<dbReference type="SMART" id="SM00853">
    <property type="entry name" value="MutL_C"/>
    <property type="match status" value="1"/>
</dbReference>
<dbReference type="GO" id="GO:0004519">
    <property type="term" value="F:endonuclease activity"/>
    <property type="evidence" value="ECO:0007669"/>
    <property type="project" value="UniProtKB-KW"/>
</dbReference>
<dbReference type="InterPro" id="IPR036890">
    <property type="entry name" value="HATPase_C_sf"/>
</dbReference>
<evidence type="ECO:0000313" key="9">
    <source>
        <dbReference type="Proteomes" id="UP000622707"/>
    </source>
</evidence>
<name>A0ABS1JJM7_9BURK</name>
<dbReference type="PROSITE" id="PS00058">
    <property type="entry name" value="DNA_MISMATCH_REPAIR_1"/>
    <property type="match status" value="1"/>
</dbReference>